<keyword evidence="2" id="KW-1185">Reference proteome</keyword>
<proteinExistence type="predicted"/>
<dbReference type="Proteomes" id="UP001143856">
    <property type="component" value="Unassembled WGS sequence"/>
</dbReference>
<sequence length="202" mass="23031">MPGLVNDEYLFKTITVEKLHPTFAAEVSGVNFDDLSEEQFSEILAAMAKVRMGRTQLTPFPRPINYIYLPTYEQKHFIENPLRRLRLPQHRSLRRSARILLAALRRSRQHQAVPHARRKPRYEHYELFDAGNVSVEENGDAAVAIFEDGENLVHDEKGDGSRGGKRGDEDVERFMGGELSPSKRPDMDCVAGLLSLSQGNWR</sequence>
<accession>A0ACC1P2E2</accession>
<protein>
    <submittedName>
        <fullName evidence="1">Uncharacterized protein</fullName>
    </submittedName>
</protein>
<evidence type="ECO:0000313" key="1">
    <source>
        <dbReference type="EMBL" id="KAJ2985746.1"/>
    </source>
</evidence>
<evidence type="ECO:0000313" key="2">
    <source>
        <dbReference type="Proteomes" id="UP001143856"/>
    </source>
</evidence>
<comment type="caution">
    <text evidence="1">The sequence shown here is derived from an EMBL/GenBank/DDBJ whole genome shotgun (WGS) entry which is preliminary data.</text>
</comment>
<reference evidence="1" key="1">
    <citation type="submission" date="2022-10" db="EMBL/GenBank/DDBJ databases">
        <title>Genome Sequence of Xylaria curta.</title>
        <authorList>
            <person name="Buettner E."/>
        </authorList>
    </citation>
    <scope>NUCLEOTIDE SEQUENCE</scope>
    <source>
        <strain evidence="1">Babe10</strain>
    </source>
</reference>
<gene>
    <name evidence="1" type="ORF">NUW58_g5369</name>
</gene>
<dbReference type="EMBL" id="JAPDGR010001053">
    <property type="protein sequence ID" value="KAJ2985746.1"/>
    <property type="molecule type" value="Genomic_DNA"/>
</dbReference>
<organism evidence="1 2">
    <name type="scientific">Xylaria curta</name>
    <dbReference type="NCBI Taxonomy" id="42375"/>
    <lineage>
        <taxon>Eukaryota</taxon>
        <taxon>Fungi</taxon>
        <taxon>Dikarya</taxon>
        <taxon>Ascomycota</taxon>
        <taxon>Pezizomycotina</taxon>
        <taxon>Sordariomycetes</taxon>
        <taxon>Xylariomycetidae</taxon>
        <taxon>Xylariales</taxon>
        <taxon>Xylariaceae</taxon>
        <taxon>Xylaria</taxon>
    </lineage>
</organism>
<name>A0ACC1P2E2_9PEZI</name>